<proteinExistence type="predicted"/>
<protein>
    <submittedName>
        <fullName evidence="2">Uncharacterized protein</fullName>
    </submittedName>
</protein>
<dbReference type="EMBL" id="LHXX01000016">
    <property type="protein sequence ID" value="KXB02407.1"/>
    <property type="molecule type" value="Genomic_DNA"/>
</dbReference>
<gene>
    <name evidence="2" type="ORF">AKJ43_01840</name>
</gene>
<sequence>MAQITVGEDIFSTLIAVGLISTFVLVLSQSYSFQKEREELQEDLSLTLVISDHLKNEMLCRSGSGVHPGVICRPAFQENLPRFCKLLARKGLGLRVEILTLNREPLLLYGVEPRDFARSISIPVVFQDETRRRPARMNVWTWKR</sequence>
<name>A0A133V7M8_9EURY</name>
<keyword evidence="3" id="KW-1185">Reference proteome</keyword>
<keyword evidence="1" id="KW-0812">Transmembrane</keyword>
<evidence type="ECO:0000313" key="3">
    <source>
        <dbReference type="Proteomes" id="UP000070400"/>
    </source>
</evidence>
<keyword evidence="1" id="KW-1133">Transmembrane helix</keyword>
<dbReference type="AlphaFoldDB" id="A0A133V7M8"/>
<accession>A0A133V7M8</accession>
<evidence type="ECO:0000313" key="2">
    <source>
        <dbReference type="EMBL" id="KXB02407.1"/>
    </source>
</evidence>
<dbReference type="Proteomes" id="UP000070400">
    <property type="component" value="Unassembled WGS sequence"/>
</dbReference>
<keyword evidence="1" id="KW-0472">Membrane</keyword>
<reference evidence="2 3" key="1">
    <citation type="journal article" date="2016" name="Sci. Rep.">
        <title>Metabolic traits of an uncultured archaeal lineage -MSBL1- from brine pools of the Red Sea.</title>
        <authorList>
            <person name="Mwirichia R."/>
            <person name="Alam I."/>
            <person name="Rashid M."/>
            <person name="Vinu M."/>
            <person name="Ba-Alawi W."/>
            <person name="Anthony Kamau A."/>
            <person name="Kamanda Ngugi D."/>
            <person name="Goker M."/>
            <person name="Klenk H.P."/>
            <person name="Bajic V."/>
            <person name="Stingl U."/>
        </authorList>
    </citation>
    <scope>NUCLEOTIDE SEQUENCE [LARGE SCALE GENOMIC DNA]</scope>
    <source>
        <strain evidence="2">SCGC-AAA261D19</strain>
    </source>
</reference>
<organism evidence="2 3">
    <name type="scientific">candidate division MSBL1 archaeon SCGC-AAA261D19</name>
    <dbReference type="NCBI Taxonomy" id="1698273"/>
    <lineage>
        <taxon>Archaea</taxon>
        <taxon>Methanobacteriati</taxon>
        <taxon>Methanobacteriota</taxon>
        <taxon>candidate division MSBL1</taxon>
    </lineage>
</organism>
<comment type="caution">
    <text evidence="2">The sequence shown here is derived from an EMBL/GenBank/DDBJ whole genome shotgun (WGS) entry which is preliminary data.</text>
</comment>
<evidence type="ECO:0000256" key="1">
    <source>
        <dbReference type="SAM" id="Phobius"/>
    </source>
</evidence>
<feature type="transmembrane region" description="Helical" evidence="1">
    <location>
        <begin position="6"/>
        <end position="27"/>
    </location>
</feature>